<proteinExistence type="predicted"/>
<gene>
    <name evidence="1" type="ORF">J0P97_06890</name>
</gene>
<dbReference type="RefSeq" id="WP_215487038.1">
    <property type="nucleotide sequence ID" value="NZ_BAAAPJ010000005.1"/>
</dbReference>
<keyword evidence="2" id="KW-1185">Reference proteome</keyword>
<evidence type="ECO:0008006" key="3">
    <source>
        <dbReference type="Google" id="ProtNLM"/>
    </source>
</evidence>
<accession>A0ABS5XV19</accession>
<evidence type="ECO:0000313" key="2">
    <source>
        <dbReference type="Proteomes" id="UP000740605"/>
    </source>
</evidence>
<protein>
    <recommendedName>
        <fullName evidence="3">Secreted protein</fullName>
    </recommendedName>
</protein>
<sequence length="111" mass="11316">MSTFALDVFFAARFAVTGRPGCATALAGSMDLEVWTARSSGTTIVTSASSERRPEVCVSASVVATFVSVVPFSAYGSGSRAVTSMVTTPVVPPGRPVPPLAVGMVTSTLTL</sequence>
<comment type="caution">
    <text evidence="1">The sequence shown here is derived from an EMBL/GenBank/DDBJ whole genome shotgun (WGS) entry which is preliminary data.</text>
</comment>
<evidence type="ECO:0000313" key="1">
    <source>
        <dbReference type="EMBL" id="MBT8797796.1"/>
    </source>
</evidence>
<name>A0ABS5XV19_9MICO</name>
<reference evidence="1 2" key="1">
    <citation type="submission" date="2021-03" db="EMBL/GenBank/DDBJ databases">
        <title>Microbacterium pauli sp. nov., isolated from microfiltered milk.</title>
        <authorList>
            <person name="Bellassi P."/>
            <person name="Fontana A."/>
            <person name="Callegari M.L."/>
            <person name="Lorenzo M."/>
            <person name="Cappa F."/>
        </authorList>
    </citation>
    <scope>NUCLEOTIDE SEQUENCE [LARGE SCALE GENOMIC DNA]</scope>
    <source>
        <strain evidence="1 2">DSM 18909</strain>
    </source>
</reference>
<organism evidence="1 2">
    <name type="scientific">Microbacterium flavum</name>
    <dbReference type="NCBI Taxonomy" id="415216"/>
    <lineage>
        <taxon>Bacteria</taxon>
        <taxon>Bacillati</taxon>
        <taxon>Actinomycetota</taxon>
        <taxon>Actinomycetes</taxon>
        <taxon>Micrococcales</taxon>
        <taxon>Microbacteriaceae</taxon>
        <taxon>Microbacterium</taxon>
    </lineage>
</organism>
<dbReference type="EMBL" id="JAFLHG010000005">
    <property type="protein sequence ID" value="MBT8797796.1"/>
    <property type="molecule type" value="Genomic_DNA"/>
</dbReference>
<dbReference type="Proteomes" id="UP000740605">
    <property type="component" value="Unassembled WGS sequence"/>
</dbReference>